<sequence length="390" mass="42737">MSGSLMTGLGHRSQPQRRVVSIMAKSWLVPCSLALALVIGASVNALFAFVAGGASVAFRPNQPLAQQSRLSVLPGLKAGTTLEKPPVNSEWRLGVGHAIDVLRKDVVGLFEDTDYTPDFSIYSSDIKLVDARLPSFQLDGIATYQQVLSTLRWSVRAACDDSQLEITGMTPPINNQLFMRWRLKLYFKDVLGGSKDGPFIFEGYSRYEFDPWSAEIVKHTIDITNPPMFVSDLVARYARGPTWLMPATTGLGVPMRSESFYRPLSSTGFQLQVSKEATVITATSSSSAANHMPSFTGATAPVARGESGRASGAMRLAGWLPNMPQGCEDDFECNDGKKNYPLQCCELPILGAKFCCEPPDFDGYEQARTPAWLPLPVPVDDEPWRGRDQQ</sequence>
<reference evidence="1" key="1">
    <citation type="submission" date="2021-02" db="EMBL/GenBank/DDBJ databases">
        <authorList>
            <person name="Dougan E. K."/>
            <person name="Rhodes N."/>
            <person name="Thang M."/>
            <person name="Chan C."/>
        </authorList>
    </citation>
    <scope>NUCLEOTIDE SEQUENCE</scope>
</reference>
<dbReference type="AlphaFoldDB" id="A0A813KXG9"/>
<dbReference type="PANTHER" id="PTHR31094:SF2">
    <property type="entry name" value="RIKEN CDNA 2310061I04 GENE"/>
    <property type="match status" value="1"/>
</dbReference>
<accession>A0A813KXG9</accession>
<dbReference type="PANTHER" id="PTHR31094">
    <property type="entry name" value="RIKEN CDNA 2310061I04 GENE"/>
    <property type="match status" value="1"/>
</dbReference>
<protein>
    <submittedName>
        <fullName evidence="1">Uncharacterized protein</fullName>
    </submittedName>
</protein>
<dbReference type="EMBL" id="CAJNNW010032668">
    <property type="protein sequence ID" value="CAE8714698.1"/>
    <property type="molecule type" value="Genomic_DNA"/>
</dbReference>
<dbReference type="InterPro" id="IPR018790">
    <property type="entry name" value="DUF2358"/>
</dbReference>
<dbReference type="Pfam" id="PF10184">
    <property type="entry name" value="DUF2358"/>
    <property type="match status" value="1"/>
</dbReference>
<evidence type="ECO:0000313" key="1">
    <source>
        <dbReference type="EMBL" id="CAE8714698.1"/>
    </source>
</evidence>
<organism evidence="1 2">
    <name type="scientific">Polarella glacialis</name>
    <name type="common">Dinoflagellate</name>
    <dbReference type="NCBI Taxonomy" id="89957"/>
    <lineage>
        <taxon>Eukaryota</taxon>
        <taxon>Sar</taxon>
        <taxon>Alveolata</taxon>
        <taxon>Dinophyceae</taxon>
        <taxon>Suessiales</taxon>
        <taxon>Suessiaceae</taxon>
        <taxon>Polarella</taxon>
    </lineage>
</organism>
<comment type="caution">
    <text evidence="1">The sequence shown here is derived from an EMBL/GenBank/DDBJ whole genome shotgun (WGS) entry which is preliminary data.</text>
</comment>
<name>A0A813KXG9_POLGL</name>
<gene>
    <name evidence="1" type="ORF">PGLA2088_LOCUS38144</name>
</gene>
<evidence type="ECO:0000313" key="2">
    <source>
        <dbReference type="Proteomes" id="UP000626109"/>
    </source>
</evidence>
<dbReference type="Proteomes" id="UP000626109">
    <property type="component" value="Unassembled WGS sequence"/>
</dbReference>
<proteinExistence type="predicted"/>